<sequence>MIVRRQVFFRERACLLFLFVRRKKVYLNSTILLRLYNRMREGKMVFLIMLEAFIEIIILNLREE</sequence>
<evidence type="ECO:0000313" key="3">
    <source>
        <dbReference type="Proteomes" id="UP001519287"/>
    </source>
</evidence>
<dbReference type="EMBL" id="JAGGLB010000034">
    <property type="protein sequence ID" value="MBP1995468.1"/>
    <property type="molecule type" value="Genomic_DNA"/>
</dbReference>
<keyword evidence="1" id="KW-0472">Membrane</keyword>
<evidence type="ECO:0000256" key="1">
    <source>
        <dbReference type="SAM" id="Phobius"/>
    </source>
</evidence>
<keyword evidence="1" id="KW-1133">Transmembrane helix</keyword>
<name>A0ABS4J6L1_9BACL</name>
<keyword evidence="3" id="KW-1185">Reference proteome</keyword>
<dbReference type="Proteomes" id="UP001519287">
    <property type="component" value="Unassembled WGS sequence"/>
</dbReference>
<keyword evidence="1" id="KW-0812">Transmembrane</keyword>
<feature type="transmembrane region" description="Helical" evidence="1">
    <location>
        <begin position="44"/>
        <end position="61"/>
    </location>
</feature>
<proteinExistence type="predicted"/>
<accession>A0ABS4J6L1</accession>
<comment type="caution">
    <text evidence="2">The sequence shown here is derived from an EMBL/GenBank/DDBJ whole genome shotgun (WGS) entry which is preliminary data.</text>
</comment>
<organism evidence="2 3">
    <name type="scientific">Paenibacillus eucommiae</name>
    <dbReference type="NCBI Taxonomy" id="1355755"/>
    <lineage>
        <taxon>Bacteria</taxon>
        <taxon>Bacillati</taxon>
        <taxon>Bacillota</taxon>
        <taxon>Bacilli</taxon>
        <taxon>Bacillales</taxon>
        <taxon>Paenibacillaceae</taxon>
        <taxon>Paenibacillus</taxon>
    </lineage>
</organism>
<gene>
    <name evidence="2" type="ORF">J2Z66_007110</name>
</gene>
<reference evidence="2 3" key="1">
    <citation type="submission" date="2021-03" db="EMBL/GenBank/DDBJ databases">
        <title>Genomic Encyclopedia of Type Strains, Phase IV (KMG-IV): sequencing the most valuable type-strain genomes for metagenomic binning, comparative biology and taxonomic classification.</title>
        <authorList>
            <person name="Goeker M."/>
        </authorList>
    </citation>
    <scope>NUCLEOTIDE SEQUENCE [LARGE SCALE GENOMIC DNA]</scope>
    <source>
        <strain evidence="2 3">DSM 26048</strain>
    </source>
</reference>
<protein>
    <submittedName>
        <fullName evidence="2">Uncharacterized protein</fullName>
    </submittedName>
</protein>
<evidence type="ECO:0000313" key="2">
    <source>
        <dbReference type="EMBL" id="MBP1995468.1"/>
    </source>
</evidence>